<accession>A0A1V3WQQ7</accession>
<evidence type="ECO:0000256" key="1">
    <source>
        <dbReference type="SAM" id="MobiDB-lite"/>
    </source>
</evidence>
<proteinExistence type="predicted"/>
<reference evidence="2 3" key="1">
    <citation type="submission" date="2017-02" db="EMBL/GenBank/DDBJ databases">
        <title>Complete genome sequences of Mycobacterium kansasii strains isolated from rhesus macaques.</title>
        <authorList>
            <person name="Panda A."/>
            <person name="Nagaraj S."/>
            <person name="Zhao X."/>
            <person name="Tettelin H."/>
            <person name="Detolla L.J."/>
        </authorList>
    </citation>
    <scope>NUCLEOTIDE SEQUENCE [LARGE SCALE GENOMIC DNA]</scope>
    <source>
        <strain evidence="2 3">11-3813</strain>
    </source>
</reference>
<dbReference type="AlphaFoldDB" id="A0A1V3WQQ7"/>
<evidence type="ECO:0000313" key="3">
    <source>
        <dbReference type="Proteomes" id="UP000189229"/>
    </source>
</evidence>
<protein>
    <submittedName>
        <fullName evidence="2">Putative LIPOPROTEIN PEPTIDASE LPQM domain protein</fullName>
    </submittedName>
</protein>
<comment type="caution">
    <text evidence="2">The sequence shown here is derived from an EMBL/GenBank/DDBJ whole genome shotgun (WGS) entry which is preliminary data.</text>
</comment>
<dbReference type="Proteomes" id="UP000189229">
    <property type="component" value="Unassembled WGS sequence"/>
</dbReference>
<evidence type="ECO:0000313" key="2">
    <source>
        <dbReference type="EMBL" id="OOK69132.1"/>
    </source>
</evidence>
<gene>
    <name evidence="2" type="ORF">BZL30_7264</name>
</gene>
<feature type="region of interest" description="Disordered" evidence="1">
    <location>
        <begin position="26"/>
        <end position="47"/>
    </location>
</feature>
<dbReference type="EMBL" id="MVBM01000007">
    <property type="protein sequence ID" value="OOK69132.1"/>
    <property type="molecule type" value="Genomic_DNA"/>
</dbReference>
<organism evidence="2 3">
    <name type="scientific">Mycobacterium kansasii</name>
    <dbReference type="NCBI Taxonomy" id="1768"/>
    <lineage>
        <taxon>Bacteria</taxon>
        <taxon>Bacillati</taxon>
        <taxon>Actinomycetota</taxon>
        <taxon>Actinomycetes</taxon>
        <taxon>Mycobacteriales</taxon>
        <taxon>Mycobacteriaceae</taxon>
        <taxon>Mycobacterium</taxon>
    </lineage>
</organism>
<sequence length="47" mass="4772">MLVVAGCTTLVDGRALSILNDPFRVGGLPATNGPSGPVPTGPLRRAR</sequence>
<keyword evidence="2" id="KW-0449">Lipoprotein</keyword>
<name>A0A1V3WQQ7_MYCKA</name>